<dbReference type="Pfam" id="PF01055">
    <property type="entry name" value="Glyco_hydro_31_2nd"/>
    <property type="match status" value="1"/>
</dbReference>
<dbReference type="Pfam" id="PF21365">
    <property type="entry name" value="Glyco_hydro_31_3rd"/>
    <property type="match status" value="1"/>
</dbReference>
<feature type="domain" description="Glycosyl hydrolase family 31 C-terminal" evidence="9">
    <location>
        <begin position="589"/>
        <end position="676"/>
    </location>
</feature>
<dbReference type="OrthoDB" id="176168at2"/>
<dbReference type="InterPro" id="IPR030458">
    <property type="entry name" value="Glyco_hydro_31_AS"/>
</dbReference>
<dbReference type="SUPFAM" id="SSF51445">
    <property type="entry name" value="(Trans)glycosidases"/>
    <property type="match status" value="1"/>
</dbReference>
<keyword evidence="3 4" id="KW-0326">Glycosidase</keyword>
<dbReference type="InterPro" id="IPR033403">
    <property type="entry name" value="DUF5110"/>
</dbReference>
<dbReference type="STRING" id="1678841.TBC1_12124"/>
<dbReference type="GO" id="GO:0005975">
    <property type="term" value="P:carbohydrate metabolic process"/>
    <property type="evidence" value="ECO:0007669"/>
    <property type="project" value="InterPro"/>
</dbReference>
<dbReference type="RefSeq" id="WP_082189622.1">
    <property type="nucleotide sequence ID" value="NZ_DF968183.1"/>
</dbReference>
<dbReference type="Pfam" id="PF13802">
    <property type="entry name" value="Gal_mutarotas_2"/>
    <property type="match status" value="1"/>
</dbReference>
<protein>
    <submittedName>
        <fullName evidence="10">Alpha-glucosidase, glycosyl hydrolase family GH31</fullName>
    </submittedName>
</protein>
<accession>A0A0S7C5L3</accession>
<evidence type="ECO:0000259" key="8">
    <source>
        <dbReference type="Pfam" id="PF17137"/>
    </source>
</evidence>
<dbReference type="InterPro" id="IPR025887">
    <property type="entry name" value="Glyco_hydro_31_N_dom"/>
</dbReference>
<dbReference type="PROSITE" id="PS00226">
    <property type="entry name" value="IF_ROD_1"/>
    <property type="match status" value="1"/>
</dbReference>
<dbReference type="GO" id="GO:0030246">
    <property type="term" value="F:carbohydrate binding"/>
    <property type="evidence" value="ECO:0007669"/>
    <property type="project" value="InterPro"/>
</dbReference>
<dbReference type="SUPFAM" id="SSF74650">
    <property type="entry name" value="Galactose mutarotase-like"/>
    <property type="match status" value="1"/>
</dbReference>
<feature type="chain" id="PRO_5006633602" evidence="5">
    <location>
        <begin position="21"/>
        <end position="820"/>
    </location>
</feature>
<dbReference type="PANTHER" id="PTHR22762:SF166">
    <property type="entry name" value="ALPHA-GLUCOSIDASE"/>
    <property type="match status" value="1"/>
</dbReference>
<dbReference type="Gene3D" id="3.20.20.80">
    <property type="entry name" value="Glycosidases"/>
    <property type="match status" value="1"/>
</dbReference>
<evidence type="ECO:0000259" key="6">
    <source>
        <dbReference type="Pfam" id="PF01055"/>
    </source>
</evidence>
<feature type="domain" description="DUF5110" evidence="8">
    <location>
        <begin position="693"/>
        <end position="759"/>
    </location>
</feature>
<dbReference type="InterPro" id="IPR013780">
    <property type="entry name" value="Glyco_hydro_b"/>
</dbReference>
<reference evidence="10" key="1">
    <citation type="journal article" date="2015" name="Genome Announc.">
        <title>Draft Genome Sequence of Bacteroidales Strain TBC1, a Novel Isolate from a Methanogenic Wastewater Treatment System.</title>
        <authorList>
            <person name="Tourlousse D.M."/>
            <person name="Matsuura N."/>
            <person name="Sun L."/>
            <person name="Toyonaga M."/>
            <person name="Kuroda K."/>
            <person name="Ohashi A."/>
            <person name="Cruz R."/>
            <person name="Yamaguchi T."/>
            <person name="Sekiguchi Y."/>
        </authorList>
    </citation>
    <scope>NUCLEOTIDE SEQUENCE [LARGE SCALE GENOMIC DNA]</scope>
    <source>
        <strain evidence="10">TBC1</strain>
    </source>
</reference>
<evidence type="ECO:0000313" key="10">
    <source>
        <dbReference type="EMBL" id="GAP44323.1"/>
    </source>
</evidence>
<feature type="domain" description="Glycoside hydrolase family 31 TIM barrel" evidence="6">
    <location>
        <begin position="257"/>
        <end position="580"/>
    </location>
</feature>
<dbReference type="SUPFAM" id="SSF51011">
    <property type="entry name" value="Glycosyl hydrolase domain"/>
    <property type="match status" value="1"/>
</dbReference>
<dbReference type="InterPro" id="IPR011013">
    <property type="entry name" value="Gal_mutarotase_sf_dom"/>
</dbReference>
<dbReference type="AlphaFoldDB" id="A0A0S7C5L3"/>
<keyword evidence="5" id="KW-0732">Signal</keyword>
<evidence type="ECO:0000256" key="2">
    <source>
        <dbReference type="ARBA" id="ARBA00022801"/>
    </source>
</evidence>
<keyword evidence="11" id="KW-1185">Reference proteome</keyword>
<dbReference type="GO" id="GO:0004553">
    <property type="term" value="F:hydrolase activity, hydrolyzing O-glycosyl compounds"/>
    <property type="evidence" value="ECO:0007669"/>
    <property type="project" value="InterPro"/>
</dbReference>
<comment type="similarity">
    <text evidence="1 4">Belongs to the glycosyl hydrolase 31 family.</text>
</comment>
<evidence type="ECO:0000259" key="9">
    <source>
        <dbReference type="Pfam" id="PF21365"/>
    </source>
</evidence>
<dbReference type="InterPro" id="IPR048395">
    <property type="entry name" value="Glyco_hydro_31_C"/>
</dbReference>
<dbReference type="Gene3D" id="2.60.40.1760">
    <property type="entry name" value="glycosyl hydrolase (family 31)"/>
    <property type="match status" value="1"/>
</dbReference>
<dbReference type="Gene3D" id="2.60.40.1180">
    <property type="entry name" value="Golgi alpha-mannosidase II"/>
    <property type="match status" value="2"/>
</dbReference>
<dbReference type="CDD" id="cd06604">
    <property type="entry name" value="GH31_glucosidase_II_MalA"/>
    <property type="match status" value="1"/>
</dbReference>
<evidence type="ECO:0000313" key="11">
    <source>
        <dbReference type="Proteomes" id="UP000053091"/>
    </source>
</evidence>
<evidence type="ECO:0000256" key="1">
    <source>
        <dbReference type="ARBA" id="ARBA00007806"/>
    </source>
</evidence>
<dbReference type="PROSITE" id="PS00129">
    <property type="entry name" value="GLYCOSYL_HYDROL_F31_1"/>
    <property type="match status" value="1"/>
</dbReference>
<feature type="signal peptide" evidence="5">
    <location>
        <begin position="1"/>
        <end position="20"/>
    </location>
</feature>
<dbReference type="CDD" id="cd14752">
    <property type="entry name" value="GH31_N"/>
    <property type="match status" value="1"/>
</dbReference>
<proteinExistence type="inferred from homology"/>
<evidence type="ECO:0000256" key="5">
    <source>
        <dbReference type="SAM" id="SignalP"/>
    </source>
</evidence>
<dbReference type="EMBL" id="DF968183">
    <property type="protein sequence ID" value="GAP44323.1"/>
    <property type="molecule type" value="Genomic_DNA"/>
</dbReference>
<dbReference type="Proteomes" id="UP000053091">
    <property type="component" value="Unassembled WGS sequence"/>
</dbReference>
<dbReference type="InterPro" id="IPR018039">
    <property type="entry name" value="IF_conserved"/>
</dbReference>
<dbReference type="PANTHER" id="PTHR22762">
    <property type="entry name" value="ALPHA-GLUCOSIDASE"/>
    <property type="match status" value="1"/>
</dbReference>
<feature type="domain" description="Glycoside hydrolase family 31 N-terminal" evidence="7">
    <location>
        <begin position="50"/>
        <end position="213"/>
    </location>
</feature>
<organism evidence="10">
    <name type="scientific">Lentimicrobium saccharophilum</name>
    <dbReference type="NCBI Taxonomy" id="1678841"/>
    <lineage>
        <taxon>Bacteria</taxon>
        <taxon>Pseudomonadati</taxon>
        <taxon>Bacteroidota</taxon>
        <taxon>Bacteroidia</taxon>
        <taxon>Bacteroidales</taxon>
        <taxon>Lentimicrobiaceae</taxon>
        <taxon>Lentimicrobium</taxon>
    </lineage>
</organism>
<evidence type="ECO:0000259" key="7">
    <source>
        <dbReference type="Pfam" id="PF13802"/>
    </source>
</evidence>
<evidence type="ECO:0000256" key="3">
    <source>
        <dbReference type="ARBA" id="ARBA00023295"/>
    </source>
</evidence>
<evidence type="ECO:0000256" key="4">
    <source>
        <dbReference type="RuleBase" id="RU361185"/>
    </source>
</evidence>
<sequence length="820" mass="93339">MKKTILTLALSTLLMSQAFTQGSLSRSLGNLTTFSREGQRLLLNTDYGRAELTVYESGIVRVRIVKDDFRNDFSYAVVADPGEAGYTLEETQDRLVVRTDALRLDISRNPVRFSFYNPDGRLLNTDDPAFGTAWIGTEVTTYKQLLDGERFIGLGEKTGNLDRRGSAYDNWNTDNPRYGPNDDPLYVTIPFYIGMHDSLVYGIFMDNSHRSRFNFGASNDRFSSFSADDGEMDYYFMHAPSVAGILEQYTHLTGRMTMPPLWALGYQQCRWSYFPDTEVLNTAQNFRDRRIPLDVIYLDIHHMDAYKIFTWHPDRFSNPAKLLSDLKAMGIHTTLIVDPGIKVEKGYEAYEDGLQKDIFAKYPDGAVYTAQVWPGWCHFPDFTKPAAREWWGEKFRGLVNDGVTGFWNDMNEIASWGNGYTPHLVEFDWEGRKTSYREAKNVYGLLMSKSTYEGTRKLMNDHRPLILTRAGYSGLQRYTALWTGDNQATDEHMMLGCRLVNSIGLSGVAFTGVDVGGFSKDASPALFARWIGIGAFSPFFRSHTHYDTRQAEPWAYGEMVENISRNYITLRYKLLPYIYSCFRESSLNGMPVARSLAIDYTFDDKIYQYAYQNQYLFGSSILVAPVESTRDLVKVYLPAGEWYDLHSGIKLNGNNEVIAESPLHKLPVYVKAGSVIPMQKPVQSTAESPGGTLFLHIFYGHNNSSFIYYEDDGTSYNYEQGNFYSRRMSFDPDRHEVVLEKATGSKASQIREVKLILHGFPDGTRFWLDGEKLTAAKGLTDLFNALEPGDPHYLENLHKPLKTLNAGFALKDAKMVIKWE</sequence>
<dbReference type="InterPro" id="IPR000322">
    <property type="entry name" value="Glyco_hydro_31_TIM"/>
</dbReference>
<name>A0A0S7C5L3_9BACT</name>
<dbReference type="InterPro" id="IPR017853">
    <property type="entry name" value="GH"/>
</dbReference>
<dbReference type="PATRIC" id="fig|1678841.3.peg.2801"/>
<keyword evidence="2 4" id="KW-0378">Hydrolase</keyword>
<dbReference type="Pfam" id="PF17137">
    <property type="entry name" value="DUF5110"/>
    <property type="match status" value="1"/>
</dbReference>
<gene>
    <name evidence="10" type="ORF">TBC1_12124</name>
</gene>